<accession>A0A9P4U0Z5</accession>
<dbReference type="Proteomes" id="UP000800235">
    <property type="component" value="Unassembled WGS sequence"/>
</dbReference>
<reference evidence="1" key="1">
    <citation type="journal article" date="2020" name="Stud. Mycol.">
        <title>101 Dothideomycetes genomes: a test case for predicting lifestyles and emergence of pathogens.</title>
        <authorList>
            <person name="Haridas S."/>
            <person name="Albert R."/>
            <person name="Binder M."/>
            <person name="Bloem J."/>
            <person name="Labutti K."/>
            <person name="Salamov A."/>
            <person name="Andreopoulos B."/>
            <person name="Baker S."/>
            <person name="Barry K."/>
            <person name="Bills G."/>
            <person name="Bluhm B."/>
            <person name="Cannon C."/>
            <person name="Castanera R."/>
            <person name="Culley D."/>
            <person name="Daum C."/>
            <person name="Ezra D."/>
            <person name="Gonzalez J."/>
            <person name="Henrissat B."/>
            <person name="Kuo A."/>
            <person name="Liang C."/>
            <person name="Lipzen A."/>
            <person name="Lutzoni F."/>
            <person name="Magnuson J."/>
            <person name="Mondo S."/>
            <person name="Nolan M."/>
            <person name="Ohm R."/>
            <person name="Pangilinan J."/>
            <person name="Park H.-J."/>
            <person name="Ramirez L."/>
            <person name="Alfaro M."/>
            <person name="Sun H."/>
            <person name="Tritt A."/>
            <person name="Yoshinaga Y."/>
            <person name="Zwiers L.-H."/>
            <person name="Turgeon B."/>
            <person name="Goodwin S."/>
            <person name="Spatafora J."/>
            <person name="Crous P."/>
            <person name="Grigoriev I."/>
        </authorList>
    </citation>
    <scope>NUCLEOTIDE SEQUENCE</scope>
    <source>
        <strain evidence="1">CBS 130266</strain>
    </source>
</reference>
<dbReference type="Pfam" id="PF11951">
    <property type="entry name" value="Fungal_trans_2"/>
    <property type="match status" value="1"/>
</dbReference>
<keyword evidence="2" id="KW-1185">Reference proteome</keyword>
<gene>
    <name evidence="1" type="ORF">EJ08DRAFT_732035</name>
</gene>
<evidence type="ECO:0000313" key="1">
    <source>
        <dbReference type="EMBL" id="KAF2432966.1"/>
    </source>
</evidence>
<dbReference type="AlphaFoldDB" id="A0A9P4U0Z5"/>
<protein>
    <submittedName>
        <fullName evidence="1">Uncharacterized protein</fullName>
    </submittedName>
</protein>
<dbReference type="EMBL" id="MU007023">
    <property type="protein sequence ID" value="KAF2432966.1"/>
    <property type="molecule type" value="Genomic_DNA"/>
</dbReference>
<evidence type="ECO:0000313" key="2">
    <source>
        <dbReference type="Proteomes" id="UP000800235"/>
    </source>
</evidence>
<dbReference type="OrthoDB" id="3525185at2759"/>
<organism evidence="1 2">
    <name type="scientific">Tothia fuscella</name>
    <dbReference type="NCBI Taxonomy" id="1048955"/>
    <lineage>
        <taxon>Eukaryota</taxon>
        <taxon>Fungi</taxon>
        <taxon>Dikarya</taxon>
        <taxon>Ascomycota</taxon>
        <taxon>Pezizomycotina</taxon>
        <taxon>Dothideomycetes</taxon>
        <taxon>Pleosporomycetidae</taxon>
        <taxon>Venturiales</taxon>
        <taxon>Cylindrosympodiaceae</taxon>
        <taxon>Tothia</taxon>
    </lineage>
</organism>
<dbReference type="PANTHER" id="PTHR38111">
    <property type="entry name" value="ZN(2)-C6 FUNGAL-TYPE DOMAIN-CONTAINING PROTEIN-RELATED"/>
    <property type="match status" value="1"/>
</dbReference>
<comment type="caution">
    <text evidence="1">The sequence shown here is derived from an EMBL/GenBank/DDBJ whole genome shotgun (WGS) entry which is preliminary data.</text>
</comment>
<dbReference type="InterPro" id="IPR021858">
    <property type="entry name" value="Fun_TF"/>
</dbReference>
<dbReference type="InterPro" id="IPR053178">
    <property type="entry name" value="Osmoadaptation_assoc"/>
</dbReference>
<name>A0A9P4U0Z5_9PEZI</name>
<sequence length="343" mass="38093">MIPESQPHSPREGDVWGGTMFSSSYLSLIAAGQRQQMFVAYFDQFHPSLSSTHTDGSAWMKYLLTIPCPSKALEKAGHAVSLARLGAATGCQQMQKENLELYTQALQSTQRALWDSKQVYSDEVLEACMFLAVYEVFECPNGTREAFLSHHNGCAKLIRMRGPSAFSDGFAHSIFQGFRLISSLEALQSKDTFLSDQGWRDIPFAKVPKVPLQSLLDLILDGPKILERVEILNATAKEKKAACTVDLIKDCIALDSKLQAFIWDLKASEGCVLYWTVPSSNYGVEGSEIFSLSHQFPNVRIATTMMLTWSVMALLPSGICNLYQDLVENTTLTLTPEDDLKVI</sequence>
<dbReference type="PANTHER" id="PTHR38111:SF11">
    <property type="entry name" value="TRANSCRIPTION FACTOR DOMAIN-CONTAINING PROTEIN-RELATED"/>
    <property type="match status" value="1"/>
</dbReference>
<proteinExistence type="predicted"/>